<reference evidence="3" key="1">
    <citation type="journal article" date="2018" name="Nat. Microbiol.">
        <title>Leveraging single-cell genomics to expand the fungal tree of life.</title>
        <authorList>
            <person name="Ahrendt S.R."/>
            <person name="Quandt C.A."/>
            <person name="Ciobanu D."/>
            <person name="Clum A."/>
            <person name="Salamov A."/>
            <person name="Andreopoulos B."/>
            <person name="Cheng J.F."/>
            <person name="Woyke T."/>
            <person name="Pelin A."/>
            <person name="Henrissat B."/>
            <person name="Reynolds N.K."/>
            <person name="Benny G.L."/>
            <person name="Smith M.E."/>
            <person name="James T.Y."/>
            <person name="Grigoriev I.V."/>
        </authorList>
    </citation>
    <scope>NUCLEOTIDE SEQUENCE [LARGE SCALE GENOMIC DNA]</scope>
</reference>
<dbReference type="Proteomes" id="UP000269721">
    <property type="component" value="Unassembled WGS sequence"/>
</dbReference>
<name>A0A4P9WC23_9FUNG</name>
<gene>
    <name evidence="2" type="ORF">BDK51DRAFT_46191</name>
</gene>
<evidence type="ECO:0000313" key="3">
    <source>
        <dbReference type="Proteomes" id="UP000269721"/>
    </source>
</evidence>
<dbReference type="SUPFAM" id="SSF50978">
    <property type="entry name" value="WD40 repeat-like"/>
    <property type="match status" value="1"/>
</dbReference>
<keyword evidence="1" id="KW-0853">WD repeat</keyword>
<dbReference type="InterPro" id="IPR001680">
    <property type="entry name" value="WD40_rpt"/>
</dbReference>
<feature type="repeat" description="WD" evidence="1">
    <location>
        <begin position="187"/>
        <end position="212"/>
    </location>
</feature>
<dbReference type="InterPro" id="IPR015943">
    <property type="entry name" value="WD40/YVTN_repeat-like_dom_sf"/>
</dbReference>
<protein>
    <recommendedName>
        <fullName evidence="4">WD40-repeat-containing domain protein</fullName>
    </recommendedName>
</protein>
<evidence type="ECO:0000313" key="2">
    <source>
        <dbReference type="EMBL" id="RKO88738.1"/>
    </source>
</evidence>
<dbReference type="AlphaFoldDB" id="A0A4P9WC23"/>
<sequence>MFREADGKNKGSHRRNDAPYEYARLMEVVRTGEWHCIRPRAFCPPHPPELRAPLANSRPRQFHPPLLQVFTSRLRPPLPRDLRGATMDLQQEKARDKEQRILKQRVEVLEKENMALKKSLYELSTRYNMVAHKAQPFSIDSLEALEPGTSMAAELGKPGGAEDADLFGTAPPNKHKDRRQFYLKHELKGHEGAVYAVKFSPCGKFLATGSFDKKSTEMNRQRELRMTLEEHEAAGYRSREN</sequence>
<dbReference type="OrthoDB" id="6262491at2759"/>
<organism evidence="2 3">
    <name type="scientific">Blyttiomyces helicus</name>
    <dbReference type="NCBI Taxonomy" id="388810"/>
    <lineage>
        <taxon>Eukaryota</taxon>
        <taxon>Fungi</taxon>
        <taxon>Fungi incertae sedis</taxon>
        <taxon>Chytridiomycota</taxon>
        <taxon>Chytridiomycota incertae sedis</taxon>
        <taxon>Chytridiomycetes</taxon>
        <taxon>Chytridiomycetes incertae sedis</taxon>
        <taxon>Blyttiomyces</taxon>
    </lineage>
</organism>
<accession>A0A4P9WC23</accession>
<evidence type="ECO:0000256" key="1">
    <source>
        <dbReference type="PROSITE-ProRule" id="PRU00221"/>
    </source>
</evidence>
<keyword evidence="3" id="KW-1185">Reference proteome</keyword>
<dbReference type="PROSITE" id="PS50082">
    <property type="entry name" value="WD_REPEATS_2"/>
    <property type="match status" value="1"/>
</dbReference>
<evidence type="ECO:0008006" key="4">
    <source>
        <dbReference type="Google" id="ProtNLM"/>
    </source>
</evidence>
<proteinExistence type="predicted"/>
<dbReference type="Gene3D" id="2.130.10.10">
    <property type="entry name" value="YVTN repeat-like/Quinoprotein amine dehydrogenase"/>
    <property type="match status" value="1"/>
</dbReference>
<dbReference type="Pfam" id="PF00400">
    <property type="entry name" value="WD40"/>
    <property type="match status" value="1"/>
</dbReference>
<dbReference type="EMBL" id="KZ996512">
    <property type="protein sequence ID" value="RKO88738.1"/>
    <property type="molecule type" value="Genomic_DNA"/>
</dbReference>
<dbReference type="SMART" id="SM00320">
    <property type="entry name" value="WD40"/>
    <property type="match status" value="1"/>
</dbReference>
<dbReference type="InterPro" id="IPR036322">
    <property type="entry name" value="WD40_repeat_dom_sf"/>
</dbReference>